<evidence type="ECO:0000313" key="1">
    <source>
        <dbReference type="EMBL" id="KPV50297.1"/>
    </source>
</evidence>
<protein>
    <submittedName>
        <fullName evidence="1">Uncharacterized protein</fullName>
    </submittedName>
</protein>
<sequence>GPFGTASGDVALAMWHRARREGLPLAPLAVSAEAEAEREGWDRVRSALRPLYETLHACRANLLWLTLIGQLTETREDGALATRLRRAGWRFWSVRVDVGDPNRRLITHDLDGISDGVPDWVRARGDTTQGPVRRWWGVHAARDIATWDRSPLPLADSLLAVGSAQAALEWFERHGWAVRADMAERAWIARRGEEEVQTVTFAALIDQARIAMAAAEEARV</sequence>
<dbReference type="AlphaFoldDB" id="A0A0P9DKD4"/>
<feature type="non-terminal residue" evidence="1">
    <location>
        <position position="1"/>
    </location>
</feature>
<reference evidence="1 2" key="1">
    <citation type="submission" date="2015-09" db="EMBL/GenBank/DDBJ databases">
        <title>Draft genome sequence of Kouleothrix aurantiaca JCM 19913.</title>
        <authorList>
            <person name="Hemp J."/>
        </authorList>
    </citation>
    <scope>NUCLEOTIDE SEQUENCE [LARGE SCALE GENOMIC DNA]</scope>
    <source>
        <strain evidence="1 2">COM-B</strain>
    </source>
</reference>
<gene>
    <name evidence="1" type="ORF">SE17_27760</name>
</gene>
<name>A0A0P9DKD4_9CHLR</name>
<keyword evidence="2" id="KW-1185">Reference proteome</keyword>
<evidence type="ECO:0000313" key="2">
    <source>
        <dbReference type="Proteomes" id="UP000050509"/>
    </source>
</evidence>
<dbReference type="EMBL" id="LJCR01001471">
    <property type="protein sequence ID" value="KPV50297.1"/>
    <property type="molecule type" value="Genomic_DNA"/>
</dbReference>
<dbReference type="Proteomes" id="UP000050509">
    <property type="component" value="Unassembled WGS sequence"/>
</dbReference>
<comment type="caution">
    <text evidence="1">The sequence shown here is derived from an EMBL/GenBank/DDBJ whole genome shotgun (WGS) entry which is preliminary data.</text>
</comment>
<organism evidence="1 2">
    <name type="scientific">Kouleothrix aurantiaca</name>
    <dbReference type="NCBI Taxonomy" id="186479"/>
    <lineage>
        <taxon>Bacteria</taxon>
        <taxon>Bacillati</taxon>
        <taxon>Chloroflexota</taxon>
        <taxon>Chloroflexia</taxon>
        <taxon>Chloroflexales</taxon>
        <taxon>Roseiflexineae</taxon>
        <taxon>Roseiflexaceae</taxon>
        <taxon>Kouleothrix</taxon>
    </lineage>
</organism>
<accession>A0A0P9DKD4</accession>
<proteinExistence type="predicted"/>